<gene>
    <name evidence="5" type="ORF">QYM36_016184</name>
</gene>
<comment type="function">
    <text evidence="1">May be a negative regulator of NF-kappa-B and p53-mediated gene transcription.</text>
</comment>
<feature type="compositionally biased region" description="Polar residues" evidence="3">
    <location>
        <begin position="327"/>
        <end position="337"/>
    </location>
</feature>
<organism evidence="5 6">
    <name type="scientific">Artemia franciscana</name>
    <name type="common">Brine shrimp</name>
    <name type="synonym">Artemia sanfranciscana</name>
    <dbReference type="NCBI Taxonomy" id="6661"/>
    <lineage>
        <taxon>Eukaryota</taxon>
        <taxon>Metazoa</taxon>
        <taxon>Ecdysozoa</taxon>
        <taxon>Arthropoda</taxon>
        <taxon>Crustacea</taxon>
        <taxon>Branchiopoda</taxon>
        <taxon>Anostraca</taxon>
        <taxon>Artemiidae</taxon>
        <taxon>Artemia</taxon>
    </lineage>
</organism>
<feature type="region of interest" description="Disordered" evidence="3">
    <location>
        <begin position="405"/>
        <end position="428"/>
    </location>
</feature>
<dbReference type="InterPro" id="IPR000719">
    <property type="entry name" value="Prot_kinase_dom"/>
</dbReference>
<dbReference type="InterPro" id="IPR008271">
    <property type="entry name" value="Ser/Thr_kinase_AS"/>
</dbReference>
<dbReference type="PROSITE" id="PS50011">
    <property type="entry name" value="PROTEIN_KINASE_DOM"/>
    <property type="match status" value="1"/>
</dbReference>
<accession>A0AA88H6I1</accession>
<dbReference type="Proteomes" id="UP001187531">
    <property type="component" value="Unassembled WGS sequence"/>
</dbReference>
<protein>
    <recommendedName>
        <fullName evidence="2">Serine/threonine-protein kinase 40</fullName>
    </recommendedName>
</protein>
<feature type="compositionally biased region" description="Basic residues" evidence="3">
    <location>
        <begin position="308"/>
        <end position="325"/>
    </location>
</feature>
<dbReference type="PANTHER" id="PTHR22961">
    <property type="entry name" value="SER/THR PROTEIN KINASE-TRB"/>
    <property type="match status" value="1"/>
</dbReference>
<dbReference type="SUPFAM" id="SSF56112">
    <property type="entry name" value="Protein kinase-like (PK-like)"/>
    <property type="match status" value="1"/>
</dbReference>
<dbReference type="GO" id="GO:0005524">
    <property type="term" value="F:ATP binding"/>
    <property type="evidence" value="ECO:0007669"/>
    <property type="project" value="InterPro"/>
</dbReference>
<feature type="compositionally biased region" description="Polar residues" evidence="3">
    <location>
        <begin position="405"/>
        <end position="419"/>
    </location>
</feature>
<dbReference type="InterPro" id="IPR011009">
    <property type="entry name" value="Kinase-like_dom_sf"/>
</dbReference>
<evidence type="ECO:0000256" key="1">
    <source>
        <dbReference type="ARBA" id="ARBA00003412"/>
    </source>
</evidence>
<dbReference type="AlphaFoldDB" id="A0AA88H6I1"/>
<evidence type="ECO:0000259" key="4">
    <source>
        <dbReference type="PROSITE" id="PS50011"/>
    </source>
</evidence>
<comment type="caution">
    <text evidence="5">The sequence shown here is derived from an EMBL/GenBank/DDBJ whole genome shotgun (WGS) entry which is preliminary data.</text>
</comment>
<keyword evidence="6" id="KW-1185">Reference proteome</keyword>
<dbReference type="SMART" id="SM00220">
    <property type="entry name" value="S_TKc"/>
    <property type="match status" value="1"/>
</dbReference>
<evidence type="ECO:0000313" key="6">
    <source>
        <dbReference type="Proteomes" id="UP001187531"/>
    </source>
</evidence>
<evidence type="ECO:0000313" key="5">
    <source>
        <dbReference type="EMBL" id="KAK2706075.1"/>
    </source>
</evidence>
<evidence type="ECO:0000256" key="3">
    <source>
        <dbReference type="SAM" id="MobiDB-lite"/>
    </source>
</evidence>
<reference evidence="5" key="1">
    <citation type="submission" date="2023-07" db="EMBL/GenBank/DDBJ databases">
        <title>Chromosome-level genome assembly of Artemia franciscana.</title>
        <authorList>
            <person name="Jo E."/>
        </authorList>
    </citation>
    <scope>NUCLEOTIDE SEQUENCE</scope>
    <source>
        <tissue evidence="5">Whole body</tissue>
    </source>
</reference>
<name>A0AA88H6I1_ARTSF</name>
<dbReference type="InterPro" id="IPR024104">
    <property type="entry name" value="Tribbles/Ser_Thr_kinase_40"/>
</dbReference>
<evidence type="ECO:0000256" key="2">
    <source>
        <dbReference type="ARBA" id="ARBA00016813"/>
    </source>
</evidence>
<dbReference type="Gene3D" id="1.10.510.10">
    <property type="entry name" value="Transferase(Phosphotransferase) domain 1"/>
    <property type="match status" value="1"/>
</dbReference>
<dbReference type="PROSITE" id="PS00108">
    <property type="entry name" value="PROTEIN_KINASE_ST"/>
    <property type="match status" value="1"/>
</dbReference>
<dbReference type="EMBL" id="JAVRJZ010000020">
    <property type="protein sequence ID" value="KAK2706075.1"/>
    <property type="molecule type" value="Genomic_DNA"/>
</dbReference>
<dbReference type="PANTHER" id="PTHR22961:SF16">
    <property type="entry name" value="SERINE_THREONINE-PROTEIN KINASE 40"/>
    <property type="match status" value="1"/>
</dbReference>
<sequence length="452" mass="50713">MKEKTFTEKEALTIFWAIVNVVERLHSKNIVHRDIKLGNLIFDCRSKEVTIMNFCLGKHLASDRELLMDKRGSPAYVSPDILSAKPYKGKPSDMWALGVVLYTMLFGQFPFCESAPQELFRKIRAADYVIPSESNVSENACDLVRGLLTYDPGYRLTAAQAKEKTWSVILSWRKLSTSMEAMLYQVVPDLETSEEELMLVKDAEKAVEEEPFENFTGELLDESNDGINLLSAAEPARTPIRQAEGTLRHLTAQELAALLPPNFQSSLLTPPVQLDEENQTAGRVFAQFAAHVAERERQGIDDREQMRRPRSTRVVRPARSRRIANRQRASNTIQRPNSFLGRHGSASARRARTQRLCHLQPSNSQETPSFPRMQSYLSELFSAAGESTSNITEISEDVMSRIQNPSEGSISTLGNTDLSSRVEPLDENTSETVTIDDTATQINGTEALLDMN</sequence>
<dbReference type="Pfam" id="PF00069">
    <property type="entry name" value="Pkinase"/>
    <property type="match status" value="1"/>
</dbReference>
<proteinExistence type="predicted"/>
<feature type="domain" description="Protein kinase" evidence="4">
    <location>
        <begin position="1"/>
        <end position="167"/>
    </location>
</feature>
<feature type="region of interest" description="Disordered" evidence="3">
    <location>
        <begin position="304"/>
        <end position="352"/>
    </location>
</feature>
<dbReference type="GO" id="GO:0004672">
    <property type="term" value="F:protein kinase activity"/>
    <property type="evidence" value="ECO:0007669"/>
    <property type="project" value="InterPro"/>
</dbReference>